<keyword evidence="2" id="KW-0732">Signal</keyword>
<dbReference type="PANTHER" id="PTHR31927:SF2">
    <property type="entry name" value="FI07246P-RELATED"/>
    <property type="match status" value="1"/>
</dbReference>
<dbReference type="Proteomes" id="UP001652621">
    <property type="component" value="Unplaced"/>
</dbReference>
<dbReference type="Pfam" id="PF03103">
    <property type="entry name" value="DUF243"/>
    <property type="match status" value="1"/>
</dbReference>
<proteinExistence type="predicted"/>
<dbReference type="GeneID" id="101889205"/>
<feature type="compositionally biased region" description="Low complexity" evidence="1">
    <location>
        <begin position="217"/>
        <end position="226"/>
    </location>
</feature>
<dbReference type="VEuPathDB" id="VectorBase:MDOMA2_000037"/>
<dbReference type="VEuPathDB" id="VectorBase:MDOA012320"/>
<dbReference type="RefSeq" id="XP_005189875.1">
    <property type="nucleotide sequence ID" value="XM_005189818.2"/>
</dbReference>
<evidence type="ECO:0000256" key="2">
    <source>
        <dbReference type="SAM" id="SignalP"/>
    </source>
</evidence>
<reference evidence="4" key="1">
    <citation type="submission" date="2020-05" db="UniProtKB">
        <authorList>
            <consortium name="EnsemblMetazoa"/>
        </authorList>
    </citation>
    <scope>IDENTIFICATION</scope>
    <source>
        <strain evidence="4">Aabys</strain>
    </source>
</reference>
<feature type="chain" id="PRO_5044561413" evidence="2">
    <location>
        <begin position="18"/>
        <end position="335"/>
    </location>
</feature>
<dbReference type="GO" id="GO:0040003">
    <property type="term" value="P:chitin-based cuticle development"/>
    <property type="evidence" value="ECO:0007669"/>
    <property type="project" value="TreeGrafter"/>
</dbReference>
<feature type="region of interest" description="Disordered" evidence="1">
    <location>
        <begin position="203"/>
        <end position="235"/>
    </location>
</feature>
<dbReference type="STRING" id="7370.A0A1I8N7C9"/>
<reference evidence="6" key="2">
    <citation type="submission" date="2025-04" db="UniProtKB">
        <authorList>
            <consortium name="RefSeq"/>
        </authorList>
    </citation>
    <scope>IDENTIFICATION</scope>
    <source>
        <strain evidence="6">Aabys</strain>
    </source>
</reference>
<dbReference type="eggNOG" id="ENOG502S006">
    <property type="taxonomic scope" value="Eukaryota"/>
</dbReference>
<dbReference type="GO" id="GO:0008010">
    <property type="term" value="F:structural constituent of chitin-based larval cuticle"/>
    <property type="evidence" value="ECO:0007669"/>
    <property type="project" value="TreeGrafter"/>
</dbReference>
<feature type="signal peptide" evidence="2">
    <location>
        <begin position="1"/>
        <end position="17"/>
    </location>
</feature>
<dbReference type="KEGG" id="mde:101889205"/>
<dbReference type="InterPro" id="IPR004145">
    <property type="entry name" value="DUF243"/>
</dbReference>
<feature type="domain" description="DUF243" evidence="3">
    <location>
        <begin position="98"/>
        <end position="200"/>
    </location>
</feature>
<evidence type="ECO:0000256" key="1">
    <source>
        <dbReference type="SAM" id="MobiDB-lite"/>
    </source>
</evidence>
<sequence>MRCFILFSCLAVATVMARPEPPVNYLPPVQNNDVAFNSFGNPVPTYSAPPSPDTIAPANNEVVATPEMPVQEDSYNAAYRHSTSSQYQSGYSNAPAETQVHKHIYVHVPPKDFEEEDVIQPRVTHQMGPKQKHYKIVFIKAPNAPVMRPPVVAPPPQNEEKTLIYVLHKKPENQADIVIPTPAPTKPSKPEVFFIKYKTKKDEAPVYGPPPATRQSAEPAAEYAAPHPNGANADFLPMDASEYEQQTANAATPAVEEAEPRYMNIEQGPAADNEPTMDAFAGEEAQTPAAEPSNQYLAPETTSAPIVVAEPEEEEVHTPAPVYGAPSRYYIKRRK</sequence>
<keyword evidence="5" id="KW-1185">Reference proteome</keyword>
<dbReference type="GO" id="GO:0062129">
    <property type="term" value="C:chitin-based extracellular matrix"/>
    <property type="evidence" value="ECO:0007669"/>
    <property type="project" value="TreeGrafter"/>
</dbReference>
<evidence type="ECO:0000313" key="5">
    <source>
        <dbReference type="Proteomes" id="UP001652621"/>
    </source>
</evidence>
<organism evidence="4">
    <name type="scientific">Musca domestica</name>
    <name type="common">House fly</name>
    <dbReference type="NCBI Taxonomy" id="7370"/>
    <lineage>
        <taxon>Eukaryota</taxon>
        <taxon>Metazoa</taxon>
        <taxon>Ecdysozoa</taxon>
        <taxon>Arthropoda</taxon>
        <taxon>Hexapoda</taxon>
        <taxon>Insecta</taxon>
        <taxon>Pterygota</taxon>
        <taxon>Neoptera</taxon>
        <taxon>Endopterygota</taxon>
        <taxon>Diptera</taxon>
        <taxon>Brachycera</taxon>
        <taxon>Muscomorpha</taxon>
        <taxon>Muscoidea</taxon>
        <taxon>Muscidae</taxon>
        <taxon>Musca</taxon>
    </lineage>
</organism>
<evidence type="ECO:0000313" key="4">
    <source>
        <dbReference type="EnsemblMetazoa" id="MDOA012320-PA"/>
    </source>
</evidence>
<evidence type="ECO:0000259" key="3">
    <source>
        <dbReference type="SMART" id="SM00690"/>
    </source>
</evidence>
<evidence type="ECO:0000313" key="6">
    <source>
        <dbReference type="RefSeq" id="XP_005189875.1"/>
    </source>
</evidence>
<protein>
    <submittedName>
        <fullName evidence="6">Extensin</fullName>
    </submittedName>
</protein>
<feature type="compositionally biased region" description="Polar residues" evidence="1">
    <location>
        <begin position="292"/>
        <end position="303"/>
    </location>
</feature>
<accession>A0A1I8N7C9</accession>
<dbReference type="EnsemblMetazoa" id="MDOA012320-RA">
    <property type="protein sequence ID" value="MDOA012320-PA"/>
    <property type="gene ID" value="MDOA012320"/>
</dbReference>
<feature type="region of interest" description="Disordered" evidence="1">
    <location>
        <begin position="267"/>
        <end position="305"/>
    </location>
</feature>
<name>A0A1I8N7C9_MUSDO</name>
<gene>
    <name evidence="4" type="primary">101889205</name>
    <name evidence="6" type="synonym">LOC101889205</name>
</gene>
<dbReference type="OrthoDB" id="6376010at2759"/>
<dbReference type="PANTHER" id="PTHR31927">
    <property type="entry name" value="FI07246P-RELATED-RELATED"/>
    <property type="match status" value="1"/>
</dbReference>
<dbReference type="AlphaFoldDB" id="A0A1I8N7C9"/>
<dbReference type="SMART" id="SM00690">
    <property type="entry name" value="DM5"/>
    <property type="match status" value="1"/>
</dbReference>